<dbReference type="GO" id="GO:0006325">
    <property type="term" value="P:chromatin organization"/>
    <property type="evidence" value="ECO:0007669"/>
    <property type="project" value="UniProtKB-ARBA"/>
</dbReference>
<feature type="compositionally biased region" description="Acidic residues" evidence="9">
    <location>
        <begin position="544"/>
        <end position="559"/>
    </location>
</feature>
<feature type="compositionally biased region" description="Low complexity" evidence="9">
    <location>
        <begin position="337"/>
        <end position="348"/>
    </location>
</feature>
<keyword evidence="2" id="KW-0597">Phosphoprotein</keyword>
<feature type="compositionally biased region" description="Basic and acidic residues" evidence="9">
    <location>
        <begin position="357"/>
        <end position="366"/>
    </location>
</feature>
<comment type="subcellular location">
    <subcellularLocation>
        <location evidence="1">Nucleus</location>
    </subcellularLocation>
</comment>
<evidence type="ECO:0000259" key="10">
    <source>
        <dbReference type="PROSITE" id="PS50014"/>
    </source>
</evidence>
<dbReference type="GO" id="GO:0046982">
    <property type="term" value="F:protein heterodimerization activity"/>
    <property type="evidence" value="ECO:0007669"/>
    <property type="project" value="InterPro"/>
</dbReference>
<gene>
    <name evidence="11" type="ORF">ZYGR_0AD02950</name>
</gene>
<evidence type="ECO:0000256" key="6">
    <source>
        <dbReference type="ARBA" id="ARBA00023242"/>
    </source>
</evidence>
<accession>A0A1Q3A5Y1</accession>
<dbReference type="Gene3D" id="1.20.920.10">
    <property type="entry name" value="Bromodomain-like"/>
    <property type="match status" value="1"/>
</dbReference>
<feature type="compositionally biased region" description="Acidic residues" evidence="9">
    <location>
        <begin position="667"/>
        <end position="682"/>
    </location>
</feature>
<dbReference type="InterPro" id="IPR001487">
    <property type="entry name" value="Bromodomain"/>
</dbReference>
<dbReference type="Gene3D" id="1.10.20.10">
    <property type="entry name" value="Histone, subunit A"/>
    <property type="match status" value="1"/>
</dbReference>
<dbReference type="InterPro" id="IPR009072">
    <property type="entry name" value="Histone-fold"/>
</dbReference>
<dbReference type="GO" id="GO:0005198">
    <property type="term" value="F:structural molecule activity"/>
    <property type="evidence" value="ECO:0007669"/>
    <property type="project" value="TreeGrafter"/>
</dbReference>
<feature type="compositionally biased region" description="Acidic residues" evidence="9">
    <location>
        <begin position="222"/>
        <end position="236"/>
    </location>
</feature>
<evidence type="ECO:0000256" key="4">
    <source>
        <dbReference type="ARBA" id="ARBA00023117"/>
    </source>
</evidence>
<dbReference type="Proteomes" id="UP000187013">
    <property type="component" value="Unassembled WGS sequence"/>
</dbReference>
<protein>
    <recommendedName>
        <fullName evidence="7">SAGA complex subunit Spt7</fullName>
    </recommendedName>
</protein>
<feature type="compositionally biased region" description="Polar residues" evidence="9">
    <location>
        <begin position="1248"/>
        <end position="1275"/>
    </location>
</feature>
<dbReference type="InterPro" id="IPR018359">
    <property type="entry name" value="Bromodomain_CS"/>
</dbReference>
<dbReference type="CDD" id="cd05510">
    <property type="entry name" value="Bromo_SPT7_like"/>
    <property type="match status" value="1"/>
</dbReference>
<feature type="region of interest" description="Disordered" evidence="9">
    <location>
        <begin position="107"/>
        <end position="141"/>
    </location>
</feature>
<keyword evidence="5" id="KW-0804">Transcription</keyword>
<feature type="region of interest" description="Disordered" evidence="9">
    <location>
        <begin position="322"/>
        <end position="368"/>
    </location>
</feature>
<dbReference type="GO" id="GO:0046695">
    <property type="term" value="C:SLIK (SAGA-like) complex"/>
    <property type="evidence" value="ECO:0007669"/>
    <property type="project" value="InterPro"/>
</dbReference>
<dbReference type="PROSITE" id="PS00633">
    <property type="entry name" value="BROMODOMAIN_1"/>
    <property type="match status" value="1"/>
</dbReference>
<dbReference type="InterPro" id="IPR037782">
    <property type="entry name" value="Spt7"/>
</dbReference>
<dbReference type="EMBL" id="BDGX01000030">
    <property type="protein sequence ID" value="GAV51112.1"/>
    <property type="molecule type" value="Genomic_DNA"/>
</dbReference>
<dbReference type="OrthoDB" id="21449at2759"/>
<evidence type="ECO:0000256" key="5">
    <source>
        <dbReference type="ARBA" id="ARBA00023163"/>
    </source>
</evidence>
<evidence type="ECO:0000256" key="2">
    <source>
        <dbReference type="ARBA" id="ARBA00022553"/>
    </source>
</evidence>
<feature type="region of interest" description="Disordered" evidence="9">
    <location>
        <begin position="544"/>
        <end position="694"/>
    </location>
</feature>
<feature type="compositionally biased region" description="Polar residues" evidence="9">
    <location>
        <begin position="639"/>
        <end position="653"/>
    </location>
</feature>
<evidence type="ECO:0000256" key="8">
    <source>
        <dbReference type="PROSITE-ProRule" id="PRU00035"/>
    </source>
</evidence>
<dbReference type="GO" id="GO:0005634">
    <property type="term" value="C:nucleus"/>
    <property type="evidence" value="ECO:0007669"/>
    <property type="project" value="UniProtKB-SubCell"/>
</dbReference>
<feature type="compositionally biased region" description="Basic and acidic residues" evidence="9">
    <location>
        <begin position="617"/>
        <end position="638"/>
    </location>
</feature>
<sequence length="1285" mass="146825">MGKMNGKIPIINYQRTSTRPLLQLTEKLNNEQFFDSYLTSQQQIVLDTLLSIPDPDTKLKVWHELMHGNATLDVEKVELAENPVNEGSEQDGKQNNQNDDEAMGVIEKNKDTNTENENNEGGGVTDMRNNEEEEEEEDFSQLDLENFKQQIIGSEFIGNLSLKIRYVLWQCAIDSMYMDEADEHNDKGEDILDYVLLDDSAPKEDPEGNDQSQVRTAAAEAHEEDENYDDDDDDYDGEKKAKDQQSGSDLRNTVEIRTGENNRMVIISKISKDVLSKLRTNNVEKIMKNCNKIYHNFEHDKETMLKRLKLEETDELLDPTKKRTHSDIEGMEDDETGNTTTNGTNEGTASSTEENVQDGKRPRRDSMNLPVNLGAANLSLKHLLSSIQENKPKLKITDYELKHLIMDVRKNRSKWASDERIGQEELYEACEKVVLELRNYTEHSTPFLNKVSKREAPNYHQIIKKSMDLNTVLKKLKTFQYNSKQEFVDDIMLIWKNCLTYNSDPSHFLRGHAIAMQKKSMQLIPLIPNIVIRNRVDVEKEFEEMEKDKDYEEEEEEEVAGSGRKGLNMGAHKPAKAHKSQDGGGGDENLPAEFAAKGHVETAQKGQVKQEEEDTNAEEKQAVDGEAKKQPTEADKGTTEQADSNEAGNTEEQNLVERATENNQAEVENEEEDEEEDEDETADSQAYLVEKDDDRDDVEISVWKSLTAKVRAEICMKRSQYFKDGKLNNESNAFLKDPQKMKSFKQLYSEYREQKELELQRKQIEQESIMKNGFRTVVKQEDEDQLPLQDNPLDGNDPIDKGSNELDLDNDMFLQEYDSMNCLPALAYSGVDSTLLDKEEDAWTKRMLENEHQKPSIFFSNRDKGLTPKMNRNIELIQQIRHICHKISLIRLLQNPSYSQSSRANVNPNQYANSHQYKYNVINDSIDLDPVSQLPTHDYKANKALMWKLMYKNIGKIAMSNGFETTQPSAISMLTEISGDYLSNLIKSIKVHHESNSLSHTNSREILHMSLLENGINKPDDLYSYMEAEFTKKTKKLTDVKGKLETFLRYLLRPTLQELSERNFDDESQSFVTGDFASEITGEDFFGFRELGLEREFGVLSSAVPLHLLTFQFQATDSEDKVQVKKIQPEEFDSVVYKKLDKQDVDDKVRMKTLYPLLINSLERSKTYRSKSSKNVSTDQPDQAVNGAEENQDALLKDEDMVFKAKAGSKPRVPPTGKITVPNKKKVVGDMFVLPESDDNEEKPPTSAGMTSSLNTPQKVPTSEMDTPRGSSFNLSLPRLDQEND</sequence>
<keyword evidence="4 8" id="KW-0103">Bromodomain</keyword>
<keyword evidence="6" id="KW-0539">Nucleus</keyword>
<reference evidence="11 12" key="1">
    <citation type="submission" date="2016-08" db="EMBL/GenBank/DDBJ databases">
        <title>Draft genome sequence of allopolyploid Zygosaccharomyces rouxii.</title>
        <authorList>
            <person name="Watanabe J."/>
            <person name="Uehara K."/>
            <person name="Mogi Y."/>
            <person name="Tsukioka Y."/>
        </authorList>
    </citation>
    <scope>NUCLEOTIDE SEQUENCE [LARGE SCALE GENOMIC DNA]</scope>
    <source>
        <strain evidence="11 12">NBRC 110957</strain>
    </source>
</reference>
<dbReference type="SMART" id="SM00297">
    <property type="entry name" value="BROMO"/>
    <property type="match status" value="1"/>
</dbReference>
<dbReference type="FunFam" id="1.20.920.10:FF:000032">
    <property type="entry name" value="Transcriptional activator spt7"/>
    <property type="match status" value="1"/>
</dbReference>
<feature type="domain" description="Bromo" evidence="10">
    <location>
        <begin position="439"/>
        <end position="509"/>
    </location>
</feature>
<dbReference type="InterPro" id="IPR036427">
    <property type="entry name" value="Bromodomain-like_sf"/>
</dbReference>
<dbReference type="GO" id="GO:0000124">
    <property type="term" value="C:SAGA complex"/>
    <property type="evidence" value="ECO:0007669"/>
    <property type="project" value="InterPro"/>
</dbReference>
<keyword evidence="3" id="KW-0805">Transcription regulation</keyword>
<dbReference type="GO" id="GO:0006357">
    <property type="term" value="P:regulation of transcription by RNA polymerase II"/>
    <property type="evidence" value="ECO:0007669"/>
    <property type="project" value="UniProtKB-ARBA"/>
</dbReference>
<evidence type="ECO:0000313" key="11">
    <source>
        <dbReference type="EMBL" id="GAV51112.1"/>
    </source>
</evidence>
<dbReference type="PANTHER" id="PTHR47343:SF1">
    <property type="entry name" value="TRANSCRIPTIONAL ACTIVATOR SPT7"/>
    <property type="match status" value="1"/>
</dbReference>
<evidence type="ECO:0000256" key="3">
    <source>
        <dbReference type="ARBA" id="ARBA00023015"/>
    </source>
</evidence>
<dbReference type="eggNOG" id="KOG1472">
    <property type="taxonomic scope" value="Eukaryota"/>
</dbReference>
<dbReference type="PRINTS" id="PR00503">
    <property type="entry name" value="BROMODOMAIN"/>
</dbReference>
<evidence type="ECO:0000256" key="9">
    <source>
        <dbReference type="SAM" id="MobiDB-lite"/>
    </source>
</evidence>
<feature type="compositionally biased region" description="Polar residues" evidence="9">
    <location>
        <begin position="1173"/>
        <end position="1183"/>
    </location>
</feature>
<comment type="caution">
    <text evidence="11">The sequence shown here is derived from an EMBL/GenBank/DDBJ whole genome shotgun (WGS) entry which is preliminary data.</text>
</comment>
<feature type="region of interest" description="Disordered" evidence="9">
    <location>
        <begin position="200"/>
        <end position="256"/>
    </location>
</feature>
<feature type="region of interest" description="Disordered" evidence="9">
    <location>
        <begin position="1168"/>
        <end position="1285"/>
    </location>
</feature>
<dbReference type="Pfam" id="PF00439">
    <property type="entry name" value="Bromodomain"/>
    <property type="match status" value="1"/>
</dbReference>
<evidence type="ECO:0000256" key="7">
    <source>
        <dbReference type="ARBA" id="ARBA00093633"/>
    </source>
</evidence>
<dbReference type="SUPFAM" id="SSF47370">
    <property type="entry name" value="Bromodomain"/>
    <property type="match status" value="1"/>
</dbReference>
<evidence type="ECO:0000313" key="12">
    <source>
        <dbReference type="Proteomes" id="UP000187013"/>
    </source>
</evidence>
<evidence type="ECO:0000256" key="1">
    <source>
        <dbReference type="ARBA" id="ARBA00004123"/>
    </source>
</evidence>
<name>A0A1Q3A5Y1_ZYGRO</name>
<proteinExistence type="predicted"/>
<dbReference type="PROSITE" id="PS50014">
    <property type="entry name" value="BROMODOMAIN_2"/>
    <property type="match status" value="1"/>
</dbReference>
<organism evidence="11 12">
    <name type="scientific">Zygosaccharomyces rouxii</name>
    <dbReference type="NCBI Taxonomy" id="4956"/>
    <lineage>
        <taxon>Eukaryota</taxon>
        <taxon>Fungi</taxon>
        <taxon>Dikarya</taxon>
        <taxon>Ascomycota</taxon>
        <taxon>Saccharomycotina</taxon>
        <taxon>Saccharomycetes</taxon>
        <taxon>Saccharomycetales</taxon>
        <taxon>Saccharomycetaceae</taxon>
        <taxon>Zygosaccharomyces</taxon>
    </lineage>
</organism>
<feature type="compositionally biased region" description="Acidic residues" evidence="9">
    <location>
        <begin position="131"/>
        <end position="140"/>
    </location>
</feature>
<dbReference type="PANTHER" id="PTHR47343">
    <property type="entry name" value="TRANSCRIPTIONAL ACTIVATOR SPT7"/>
    <property type="match status" value="1"/>
</dbReference>